<dbReference type="PANTHER" id="PTHR39339">
    <property type="entry name" value="SLR1444 PROTEIN"/>
    <property type="match status" value="1"/>
</dbReference>
<dbReference type="Pfam" id="PF05235">
    <property type="entry name" value="CHAD"/>
    <property type="match status" value="1"/>
</dbReference>
<dbReference type="SMART" id="SM00880">
    <property type="entry name" value="CHAD"/>
    <property type="match status" value="1"/>
</dbReference>
<dbReference type="Gene3D" id="1.40.20.10">
    <property type="entry name" value="CHAD domain"/>
    <property type="match status" value="1"/>
</dbReference>
<protein>
    <submittedName>
        <fullName evidence="2">CHAD domain-containing protein</fullName>
    </submittedName>
</protein>
<gene>
    <name evidence="2" type="ORF">FOB51_18605</name>
</gene>
<dbReference type="InterPro" id="IPR038186">
    <property type="entry name" value="CHAD_dom_sf"/>
</dbReference>
<reference evidence="2 3" key="1">
    <citation type="submission" date="2019-09" db="EMBL/GenBank/DDBJ databases">
        <title>FDA dAtabase for Regulatory Grade micrObial Sequences (FDA-ARGOS): Supporting development and validation of Infectious Disease Dx tests.</title>
        <authorList>
            <person name="Sciortino C."/>
            <person name="Tallon L."/>
            <person name="Sadzewicz L."/>
            <person name="Vavikolanu K."/>
            <person name="Mehta A."/>
            <person name="Aluvathingal J."/>
            <person name="Nadendla S."/>
            <person name="Nandy P."/>
            <person name="Geyer C."/>
            <person name="Yan Y."/>
            <person name="Sichtig H."/>
        </authorList>
    </citation>
    <scope>NUCLEOTIDE SEQUENCE [LARGE SCALE GENOMIC DNA]</scope>
    <source>
        <strain evidence="2 3">FDAARGOS_643</strain>
    </source>
</reference>
<proteinExistence type="predicted"/>
<dbReference type="InterPro" id="IPR033469">
    <property type="entry name" value="CYTH-like_dom_sf"/>
</dbReference>
<accession>A0A5P2QVJ9</accession>
<dbReference type="PANTHER" id="PTHR39339:SF1">
    <property type="entry name" value="CHAD DOMAIN-CONTAINING PROTEIN"/>
    <property type="match status" value="1"/>
</dbReference>
<dbReference type="Proteomes" id="UP000324507">
    <property type="component" value="Chromosome"/>
</dbReference>
<name>A0A5P2QVJ9_9RHOB</name>
<evidence type="ECO:0000259" key="1">
    <source>
        <dbReference type="PROSITE" id="PS51708"/>
    </source>
</evidence>
<feature type="domain" description="CHAD" evidence="1">
    <location>
        <begin position="210"/>
        <end position="483"/>
    </location>
</feature>
<evidence type="ECO:0000313" key="2">
    <source>
        <dbReference type="EMBL" id="QEU09850.1"/>
    </source>
</evidence>
<organism evidence="2 3">
    <name type="scientific">Paracoccus yeei</name>
    <dbReference type="NCBI Taxonomy" id="147645"/>
    <lineage>
        <taxon>Bacteria</taxon>
        <taxon>Pseudomonadati</taxon>
        <taxon>Pseudomonadota</taxon>
        <taxon>Alphaproteobacteria</taxon>
        <taxon>Rhodobacterales</taxon>
        <taxon>Paracoccaceae</taxon>
        <taxon>Paracoccus</taxon>
    </lineage>
</organism>
<dbReference type="SUPFAM" id="SSF55154">
    <property type="entry name" value="CYTH-like phosphatases"/>
    <property type="match status" value="1"/>
</dbReference>
<sequence>MGAGPVQEDAMRQVKVRLQLAGTSFAALEDDAALAGTPRLTEERRLYFDTAGGALAAAGAGLCICQRAGRSVQVLELPGSNREWPVPGPWPVLEPGGPLLALLGEGARDLGLTGIATLGRREWPVAQGDATLELALVEGTLGLADRRVAIRDCEITLTAGPVAELFAMARRLAEAAPLRLSVVTVAQRGRMLAEPVPRSVKAAEAALTPAMTAADAFRRIALSCLTQFRLNEDLVLALRSEEALHQARVALRRLRSAFTVFKPVLGAETGTDLREGLRWLAQELGQARDLDVLVRRAPPGPLLARLTAEREAAYDTVAHVLGSRRARLLALDLVEWLDHGDWRADPATRSLREMPAPEFAGLALSRFRRKVRKDGKDLVSLPDEQRHELRKDAKKLRYAADFFAPLFQAKALRRKRKRFMDALESLQDSLGALNDLAAGPEVLNRLGLLDLPGAGALVEGGDRAPLLKAAAEAHDRLVGTRRYWPRPGPRD</sequence>
<evidence type="ECO:0000313" key="3">
    <source>
        <dbReference type="Proteomes" id="UP000324507"/>
    </source>
</evidence>
<dbReference type="InterPro" id="IPR007899">
    <property type="entry name" value="CHAD_dom"/>
</dbReference>
<dbReference type="EMBL" id="CP044081">
    <property type="protein sequence ID" value="QEU09850.1"/>
    <property type="molecule type" value="Genomic_DNA"/>
</dbReference>
<dbReference type="AlphaFoldDB" id="A0A5P2QVJ9"/>
<dbReference type="PROSITE" id="PS51708">
    <property type="entry name" value="CHAD"/>
    <property type="match status" value="1"/>
</dbReference>